<evidence type="ECO:0000313" key="1">
    <source>
        <dbReference type="EMBL" id="PAU44790.1"/>
    </source>
</evidence>
<proteinExistence type="predicted"/>
<accession>A0A2A2D0C1</accession>
<organism evidence="1 2">
    <name type="scientific">Streptomyces albireticuli</name>
    <dbReference type="NCBI Taxonomy" id="1940"/>
    <lineage>
        <taxon>Bacteria</taxon>
        <taxon>Bacillati</taxon>
        <taxon>Actinomycetota</taxon>
        <taxon>Actinomycetes</taxon>
        <taxon>Kitasatosporales</taxon>
        <taxon>Streptomycetaceae</taxon>
        <taxon>Streptomyces</taxon>
    </lineage>
</organism>
<reference evidence="1 2" key="1">
    <citation type="submission" date="2017-08" db="EMBL/GenBank/DDBJ databases">
        <title>Genome sequence of Streptomyces albireticuli NRRL B-1670.</title>
        <authorList>
            <person name="Graham D.E."/>
            <person name="Mahan K.M."/>
            <person name="Klingeman D.M."/>
            <person name="Hettich R.L."/>
            <person name="Parry R.J."/>
            <person name="Spain J.C."/>
        </authorList>
    </citation>
    <scope>NUCLEOTIDE SEQUENCE [LARGE SCALE GENOMIC DNA]</scope>
    <source>
        <strain evidence="1 2">NRRL B-1670</strain>
    </source>
</reference>
<name>A0A2A2D0C1_9ACTN</name>
<dbReference type="AlphaFoldDB" id="A0A2A2D0C1"/>
<comment type="caution">
    <text evidence="1">The sequence shown here is derived from an EMBL/GenBank/DDBJ whole genome shotgun (WGS) entry which is preliminary data.</text>
</comment>
<dbReference type="InterPro" id="IPR025649">
    <property type="entry name" value="DUF4360"/>
</dbReference>
<sequence>MDAARQPFGTAEERNSVGKGSPLFTPVLIAGTAAALVAATLSPAPATPGETPPPDGVSLELATVSGACGSHWTSVALSGDRTEFSLFSGEFTSRVGVGSKPDESHRNCQIALSVRVPTGYTYAIAGTDYEGHGSLEKGARGQVRVENYFQGTPGKSSVTHPFAGPFQGGWKEADVIFDSALLYAPCGENRALNLNIALRVEAGTSDTSTTRSFLTYGSTPSGAETVYHLAWKRCPAA</sequence>
<evidence type="ECO:0008006" key="3">
    <source>
        <dbReference type="Google" id="ProtNLM"/>
    </source>
</evidence>
<keyword evidence="2" id="KW-1185">Reference proteome</keyword>
<dbReference type="Proteomes" id="UP000218944">
    <property type="component" value="Unassembled WGS sequence"/>
</dbReference>
<protein>
    <recommendedName>
        <fullName evidence="3">DUF4360 domain-containing protein</fullName>
    </recommendedName>
</protein>
<dbReference type="PANTHER" id="PTHR38847">
    <property type="match status" value="1"/>
</dbReference>
<evidence type="ECO:0000313" key="2">
    <source>
        <dbReference type="Proteomes" id="UP000218944"/>
    </source>
</evidence>
<gene>
    <name evidence="1" type="ORF">CK936_32965</name>
</gene>
<dbReference type="EMBL" id="NSJV01000623">
    <property type="protein sequence ID" value="PAU44790.1"/>
    <property type="molecule type" value="Genomic_DNA"/>
</dbReference>
<dbReference type="Pfam" id="PF14273">
    <property type="entry name" value="DUF4360"/>
    <property type="match status" value="1"/>
</dbReference>
<dbReference type="PANTHER" id="PTHR38847:SF1">
    <property type="entry name" value="PSEUDOURIDINE SYNTHASE RSUA_RLUA-LIKE DOMAIN-CONTAINING PROTEIN"/>
    <property type="match status" value="1"/>
</dbReference>